<accession>A0A1G8EH78</accession>
<keyword evidence="3 8" id="KW-0436">Ligase</keyword>
<comment type="catalytic activity">
    <reaction evidence="7 8">
        <text>5-amino-1-(5-phospho-D-ribosyl)imidazole-4-carboxylate + L-aspartate + ATP = (2S)-2-[5-amino-1-(5-phospho-beta-D-ribosyl)imidazole-4-carboxamido]succinate + ADP + phosphate + 2 H(+)</text>
        <dbReference type="Rhea" id="RHEA:22628"/>
        <dbReference type="ChEBI" id="CHEBI:15378"/>
        <dbReference type="ChEBI" id="CHEBI:29991"/>
        <dbReference type="ChEBI" id="CHEBI:30616"/>
        <dbReference type="ChEBI" id="CHEBI:43474"/>
        <dbReference type="ChEBI" id="CHEBI:58443"/>
        <dbReference type="ChEBI" id="CHEBI:77657"/>
        <dbReference type="ChEBI" id="CHEBI:456216"/>
        <dbReference type="EC" id="6.3.2.6"/>
    </reaction>
</comment>
<dbReference type="EMBL" id="LT629695">
    <property type="protein sequence ID" value="SDH69059.1"/>
    <property type="molecule type" value="Genomic_DNA"/>
</dbReference>
<evidence type="ECO:0000256" key="6">
    <source>
        <dbReference type="ARBA" id="ARBA00022840"/>
    </source>
</evidence>
<dbReference type="STRING" id="399736.SAMN04489720_2033"/>
<dbReference type="InterPro" id="IPR018236">
    <property type="entry name" value="SAICAR_synthetase_CS"/>
</dbReference>
<protein>
    <recommendedName>
        <fullName evidence="8">Phosphoribosylaminoimidazole-succinocarboxamide synthase</fullName>
        <ecNumber evidence="8">6.3.2.6</ecNumber>
    </recommendedName>
    <alternativeName>
        <fullName evidence="8">SAICAR synthetase</fullName>
    </alternativeName>
</protein>
<evidence type="ECO:0000256" key="2">
    <source>
        <dbReference type="ARBA" id="ARBA00010190"/>
    </source>
</evidence>
<dbReference type="Gene3D" id="3.30.200.20">
    <property type="entry name" value="Phosphorylase Kinase, domain 1"/>
    <property type="match status" value="1"/>
</dbReference>
<dbReference type="GO" id="GO:0005524">
    <property type="term" value="F:ATP binding"/>
    <property type="evidence" value="ECO:0007669"/>
    <property type="project" value="UniProtKB-KW"/>
</dbReference>
<evidence type="ECO:0000256" key="3">
    <source>
        <dbReference type="ARBA" id="ARBA00022598"/>
    </source>
</evidence>
<keyword evidence="5 8" id="KW-0658">Purine biosynthesis</keyword>
<dbReference type="SUPFAM" id="SSF56104">
    <property type="entry name" value="SAICAR synthase-like"/>
    <property type="match status" value="1"/>
</dbReference>
<evidence type="ECO:0000256" key="1">
    <source>
        <dbReference type="ARBA" id="ARBA00004672"/>
    </source>
</evidence>
<dbReference type="GO" id="GO:0005737">
    <property type="term" value="C:cytoplasm"/>
    <property type="evidence" value="ECO:0007669"/>
    <property type="project" value="TreeGrafter"/>
</dbReference>
<dbReference type="PROSITE" id="PS01057">
    <property type="entry name" value="SAICAR_SYNTHETASE_1"/>
    <property type="match status" value="1"/>
</dbReference>
<name>A0A1G8EH78_9MICO</name>
<organism evidence="10 11">
    <name type="scientific">Agrococcus jejuensis</name>
    <dbReference type="NCBI Taxonomy" id="399736"/>
    <lineage>
        <taxon>Bacteria</taxon>
        <taxon>Bacillati</taxon>
        <taxon>Actinomycetota</taxon>
        <taxon>Actinomycetes</taxon>
        <taxon>Micrococcales</taxon>
        <taxon>Microbacteriaceae</taxon>
        <taxon>Agrococcus</taxon>
    </lineage>
</organism>
<keyword evidence="6 8" id="KW-0067">ATP-binding</keyword>
<evidence type="ECO:0000256" key="7">
    <source>
        <dbReference type="ARBA" id="ARBA00048475"/>
    </source>
</evidence>
<comment type="similarity">
    <text evidence="2 8">Belongs to the SAICAR synthetase family.</text>
</comment>
<dbReference type="PANTHER" id="PTHR43700">
    <property type="entry name" value="PHOSPHORIBOSYLAMINOIMIDAZOLE-SUCCINOCARBOXAMIDE SYNTHASE"/>
    <property type="match status" value="1"/>
</dbReference>
<keyword evidence="4 8" id="KW-0547">Nucleotide-binding</keyword>
<dbReference type="AlphaFoldDB" id="A0A1G8EH78"/>
<sequence length="296" mass="31519">MSDALPGYDLAYQGKVRDLHVPAGQDLASADAILMVASDRVSAFDHALEPPIPGKGTTLTSMTTWWLRTLGDEAQLAGDHGPGGDALARIPDAVAGRALLVRNLDMLPVECVVRGRITGSGLVEYRETGAISGVVLPEGLQDGDLLPEPIFTPAWKAPKGQHDENIPFSRVVELVGADAAETLRSRSMDVFAQGAAIAASKGLVLADTKLEFGRDASGAIVLADEVLTSDSSRYWDADALDAGRVESFDKQIVRNWLLSEAEAGRWDKRGVPPVLPASIVEQTAARYAELLERLVG</sequence>
<comment type="pathway">
    <text evidence="1 8">Purine metabolism; IMP biosynthesis via de novo pathway; 5-amino-1-(5-phospho-D-ribosyl)imidazole-4-carboxamide from 5-amino-1-(5-phospho-D-ribosyl)imidazole-4-carboxylate: step 1/2.</text>
</comment>
<keyword evidence="11" id="KW-1185">Reference proteome</keyword>
<gene>
    <name evidence="8" type="primary">purC</name>
    <name evidence="10" type="ORF">SAMN04489720_2033</name>
</gene>
<evidence type="ECO:0000259" key="9">
    <source>
        <dbReference type="Pfam" id="PF01259"/>
    </source>
</evidence>
<dbReference type="UniPathway" id="UPA00074">
    <property type="reaction ID" value="UER00131"/>
</dbReference>
<dbReference type="OrthoDB" id="9801549at2"/>
<feature type="domain" description="SAICAR synthetase/ADE2 N-terminal" evidence="9">
    <location>
        <begin position="11"/>
        <end position="263"/>
    </location>
</feature>
<dbReference type="PANTHER" id="PTHR43700:SF1">
    <property type="entry name" value="PHOSPHORIBOSYLAMINOIMIDAZOLE-SUCCINOCARBOXAMIDE SYNTHASE"/>
    <property type="match status" value="1"/>
</dbReference>
<evidence type="ECO:0000313" key="10">
    <source>
        <dbReference type="EMBL" id="SDH69059.1"/>
    </source>
</evidence>
<dbReference type="RefSeq" id="WP_092504709.1">
    <property type="nucleotide sequence ID" value="NZ_LT629695.1"/>
</dbReference>
<dbReference type="Gene3D" id="3.30.470.20">
    <property type="entry name" value="ATP-grasp fold, B domain"/>
    <property type="match status" value="1"/>
</dbReference>
<dbReference type="HAMAP" id="MF_00137">
    <property type="entry name" value="SAICAR_synth"/>
    <property type="match status" value="1"/>
</dbReference>
<dbReference type="PROSITE" id="PS01058">
    <property type="entry name" value="SAICAR_SYNTHETASE_2"/>
    <property type="match status" value="1"/>
</dbReference>
<dbReference type="EC" id="6.3.2.6" evidence="8"/>
<proteinExistence type="inferred from homology"/>
<evidence type="ECO:0000256" key="4">
    <source>
        <dbReference type="ARBA" id="ARBA00022741"/>
    </source>
</evidence>
<dbReference type="CDD" id="cd01414">
    <property type="entry name" value="SAICAR_synt_Sc"/>
    <property type="match status" value="1"/>
</dbReference>
<dbReference type="Pfam" id="PF01259">
    <property type="entry name" value="SAICAR_synt"/>
    <property type="match status" value="1"/>
</dbReference>
<evidence type="ECO:0000313" key="11">
    <source>
        <dbReference type="Proteomes" id="UP000198822"/>
    </source>
</evidence>
<evidence type="ECO:0000256" key="8">
    <source>
        <dbReference type="HAMAP-Rule" id="MF_00137"/>
    </source>
</evidence>
<dbReference type="GO" id="GO:0006189">
    <property type="term" value="P:'de novo' IMP biosynthetic process"/>
    <property type="evidence" value="ECO:0007669"/>
    <property type="project" value="UniProtKB-UniRule"/>
</dbReference>
<dbReference type="GO" id="GO:0004639">
    <property type="term" value="F:phosphoribosylaminoimidazolesuccinocarboxamide synthase activity"/>
    <property type="evidence" value="ECO:0007669"/>
    <property type="project" value="UniProtKB-UniRule"/>
</dbReference>
<evidence type="ECO:0000256" key="5">
    <source>
        <dbReference type="ARBA" id="ARBA00022755"/>
    </source>
</evidence>
<reference evidence="11" key="1">
    <citation type="submission" date="2016-10" db="EMBL/GenBank/DDBJ databases">
        <authorList>
            <person name="Varghese N."/>
            <person name="Submissions S."/>
        </authorList>
    </citation>
    <scope>NUCLEOTIDE SEQUENCE [LARGE SCALE GENOMIC DNA]</scope>
    <source>
        <strain evidence="11">DSM 22002</strain>
    </source>
</reference>
<dbReference type="NCBIfam" id="NF010568">
    <property type="entry name" value="PRK13961.1"/>
    <property type="match status" value="1"/>
</dbReference>
<dbReference type="InterPro" id="IPR028923">
    <property type="entry name" value="SAICAR_synt/ADE2_N"/>
</dbReference>
<dbReference type="Proteomes" id="UP000198822">
    <property type="component" value="Chromosome I"/>
</dbReference>